<dbReference type="EMBL" id="BAABJE010000001">
    <property type="protein sequence ID" value="GAA4782129.1"/>
    <property type="molecule type" value="Genomic_DNA"/>
</dbReference>
<organism evidence="2 3">
    <name type="scientific">Lysobacter hankyongensis</name>
    <dbReference type="NCBI Taxonomy" id="1176535"/>
    <lineage>
        <taxon>Bacteria</taxon>
        <taxon>Pseudomonadati</taxon>
        <taxon>Pseudomonadota</taxon>
        <taxon>Gammaproteobacteria</taxon>
        <taxon>Lysobacterales</taxon>
        <taxon>Lysobacteraceae</taxon>
        <taxon>Lysobacter</taxon>
    </lineage>
</organism>
<keyword evidence="3" id="KW-1185">Reference proteome</keyword>
<feature type="domain" description="DUF2383" evidence="1">
    <location>
        <begin position="8"/>
        <end position="112"/>
    </location>
</feature>
<dbReference type="InterPro" id="IPR011971">
    <property type="entry name" value="CHP02284"/>
</dbReference>
<sequence>MKDEARVKELIQIATDSATFYSRALEKVEDPNVRRILTDMGQHKRDVAVSLRQALQIDDATADPNGTLSGAMRRAYADLLALVSPDDDKVYVGQLEEMEDKLLENLEDAIEEIEDPGILAILQSHLPRIAACHNEMSALKSTLS</sequence>
<gene>
    <name evidence="2" type="ORF">GCM10023307_03290</name>
</gene>
<dbReference type="InterPro" id="IPR012347">
    <property type="entry name" value="Ferritin-like"/>
</dbReference>
<dbReference type="Pfam" id="PF09537">
    <property type="entry name" value="DUF2383"/>
    <property type="match status" value="1"/>
</dbReference>
<evidence type="ECO:0000313" key="3">
    <source>
        <dbReference type="Proteomes" id="UP001499959"/>
    </source>
</evidence>
<proteinExistence type="predicted"/>
<protein>
    <recommendedName>
        <fullName evidence="1">DUF2383 domain-containing protein</fullName>
    </recommendedName>
</protein>
<accession>A0ABP9AIY7</accession>
<name>A0ABP9AIY7_9GAMM</name>
<reference evidence="3" key="1">
    <citation type="journal article" date="2019" name="Int. J. Syst. Evol. Microbiol.">
        <title>The Global Catalogue of Microorganisms (GCM) 10K type strain sequencing project: providing services to taxonomists for standard genome sequencing and annotation.</title>
        <authorList>
            <consortium name="The Broad Institute Genomics Platform"/>
            <consortium name="The Broad Institute Genome Sequencing Center for Infectious Disease"/>
            <person name="Wu L."/>
            <person name="Ma J."/>
        </authorList>
    </citation>
    <scope>NUCLEOTIDE SEQUENCE [LARGE SCALE GENOMIC DNA]</scope>
    <source>
        <strain evidence="3">JCM 18204</strain>
    </source>
</reference>
<dbReference type="Gene3D" id="1.20.1260.10">
    <property type="match status" value="1"/>
</dbReference>
<dbReference type="Proteomes" id="UP001499959">
    <property type="component" value="Unassembled WGS sequence"/>
</dbReference>
<evidence type="ECO:0000259" key="1">
    <source>
        <dbReference type="Pfam" id="PF09537"/>
    </source>
</evidence>
<comment type="caution">
    <text evidence="2">The sequence shown here is derived from an EMBL/GenBank/DDBJ whole genome shotgun (WGS) entry which is preliminary data.</text>
</comment>
<dbReference type="NCBIfam" id="TIGR02284">
    <property type="entry name" value="PA2169 family four-helix-bundle protein"/>
    <property type="match status" value="1"/>
</dbReference>
<evidence type="ECO:0000313" key="2">
    <source>
        <dbReference type="EMBL" id="GAA4782129.1"/>
    </source>
</evidence>
<dbReference type="InterPro" id="IPR019052">
    <property type="entry name" value="DUF2383"/>
</dbReference>